<dbReference type="InterPro" id="IPR011012">
    <property type="entry name" value="Longin-like_dom_sf"/>
</dbReference>
<evidence type="ECO:0000313" key="7">
    <source>
        <dbReference type="EMBL" id="CAD9233061.1"/>
    </source>
</evidence>
<comment type="subcellular location">
    <subcellularLocation>
        <location evidence="1">Endomembrane system</location>
    </subcellularLocation>
</comment>
<dbReference type="SUPFAM" id="SSF64356">
    <property type="entry name" value="SNARE-like"/>
    <property type="match status" value="1"/>
</dbReference>
<dbReference type="PANTHER" id="PTHR10529">
    <property type="entry name" value="AP COMPLEX SUBUNIT MU"/>
    <property type="match status" value="1"/>
</dbReference>
<dbReference type="EMBL" id="HBGH01009293">
    <property type="protein sequence ID" value="CAD9233061.1"/>
    <property type="molecule type" value="Transcribed_RNA"/>
</dbReference>
<dbReference type="Pfam" id="PF00928">
    <property type="entry name" value="Adap_comp_sub"/>
    <property type="match status" value="1"/>
</dbReference>
<evidence type="ECO:0000256" key="5">
    <source>
        <dbReference type="PIRNR" id="PIRNR005992"/>
    </source>
</evidence>
<dbReference type="GO" id="GO:0006886">
    <property type="term" value="P:intracellular protein transport"/>
    <property type="evidence" value="ECO:0007669"/>
    <property type="project" value="UniProtKB-UniRule"/>
</dbReference>
<dbReference type="EMBL" id="HBGH01009294">
    <property type="protein sequence ID" value="CAD9233062.1"/>
    <property type="molecule type" value="Transcribed_RNA"/>
</dbReference>
<dbReference type="GO" id="GO:0030131">
    <property type="term" value="C:clathrin adaptor complex"/>
    <property type="evidence" value="ECO:0007669"/>
    <property type="project" value="UniProtKB-UniRule"/>
</dbReference>
<dbReference type="GO" id="GO:0016192">
    <property type="term" value="P:vesicle-mediated transport"/>
    <property type="evidence" value="ECO:0007669"/>
    <property type="project" value="InterPro"/>
</dbReference>
<dbReference type="GO" id="GO:0012505">
    <property type="term" value="C:endomembrane system"/>
    <property type="evidence" value="ECO:0007669"/>
    <property type="project" value="UniProtKB-SubCell"/>
</dbReference>
<keyword evidence="2 5" id="KW-0813">Transport</keyword>
<sequence length="431" mass="48728">MSGASGIFIVDGKGKVLISRSFRNDIPDGVIGEFKARVLNATNESAIRPLIRNEEKGYTLCHVQHNNVFFVAVTMRDSNAEVLIAFLYKVVQVFREYFKRVDDESIRDNFVIIYELLDEMMDFGLPQMSESRVLKDFITQGYHVSDLTQASMVATNAISWREEGIRHSSNEVFMDVVETLNITISSAGNVLRSEVLGKILCRSVLSGMPELRLGLNEKFTLTANDEGGGPSHSTAPGDIEDIKFHQCVRLSKFEADRTISFVPPDGNFELMTYRLSSNLKPPVWADCVIEQRASRLDFIVKARTILKSRLTAKNVTIQIPVLPDVTSPKFQCPKGKAKYNPKQDTVDWTIKDFKANLEFVLRGEFSLPSIGDAKSRDESTRRPLVISFEIPYFAVSGLQVKYLKVQERSGYHALPWVRYITKSGDYQIRMI</sequence>
<evidence type="ECO:0000256" key="2">
    <source>
        <dbReference type="ARBA" id="ARBA00022448"/>
    </source>
</evidence>
<dbReference type="InterPro" id="IPR036168">
    <property type="entry name" value="AP2_Mu_C_sf"/>
</dbReference>
<dbReference type="InterPro" id="IPR001392">
    <property type="entry name" value="Clathrin_mu"/>
</dbReference>
<organism evidence="8">
    <name type="scientific">Compsopogon caeruleus</name>
    <dbReference type="NCBI Taxonomy" id="31354"/>
    <lineage>
        <taxon>Eukaryota</taxon>
        <taxon>Rhodophyta</taxon>
        <taxon>Compsopogonophyceae</taxon>
        <taxon>Compsopogonales</taxon>
        <taxon>Compsopogonaceae</taxon>
        <taxon>Compsopogon</taxon>
    </lineage>
</organism>
<evidence type="ECO:0000256" key="1">
    <source>
        <dbReference type="ARBA" id="ARBA00004308"/>
    </source>
</evidence>
<feature type="domain" description="MHD" evidence="6">
    <location>
        <begin position="169"/>
        <end position="429"/>
    </location>
</feature>
<name>A0A6T6CCA5_9RHOD</name>
<dbReference type="SUPFAM" id="SSF49447">
    <property type="entry name" value="Second domain of Mu2 adaptin subunit (ap50) of ap2 adaptor"/>
    <property type="match status" value="1"/>
</dbReference>
<dbReference type="FunFam" id="3.30.450.60:FF:000002">
    <property type="entry name" value="AP-2 complex subunit mu, putative"/>
    <property type="match status" value="1"/>
</dbReference>
<gene>
    <name evidence="7" type="ORF">CCAE0312_LOCUS5146</name>
    <name evidence="8" type="ORF">CCAE0312_LOCUS5147</name>
</gene>
<evidence type="ECO:0000313" key="8">
    <source>
        <dbReference type="EMBL" id="CAD9233062.1"/>
    </source>
</evidence>
<dbReference type="CDD" id="cd09250">
    <property type="entry name" value="AP-1_Mu1_Cterm"/>
    <property type="match status" value="1"/>
</dbReference>
<protein>
    <recommendedName>
        <fullName evidence="6">MHD domain-containing protein</fullName>
    </recommendedName>
</protein>
<proteinExistence type="inferred from homology"/>
<dbReference type="AlphaFoldDB" id="A0A6T6CCA5"/>
<dbReference type="Gene3D" id="3.30.450.60">
    <property type="match status" value="1"/>
</dbReference>
<dbReference type="InterPro" id="IPR050431">
    <property type="entry name" value="Adaptor_comp_med_subunit"/>
</dbReference>
<keyword evidence="4" id="KW-0472">Membrane</keyword>
<dbReference type="InterPro" id="IPR018240">
    <property type="entry name" value="Clathrin_mu_CS"/>
</dbReference>
<dbReference type="PROSITE" id="PS00990">
    <property type="entry name" value="CLAT_ADAPTOR_M_1"/>
    <property type="match status" value="1"/>
</dbReference>
<accession>A0A6T6CCA5</accession>
<evidence type="ECO:0000259" key="6">
    <source>
        <dbReference type="PROSITE" id="PS51072"/>
    </source>
</evidence>
<dbReference type="PRINTS" id="PR00314">
    <property type="entry name" value="CLATHRINADPT"/>
</dbReference>
<reference evidence="8" key="1">
    <citation type="submission" date="2021-01" db="EMBL/GenBank/DDBJ databases">
        <authorList>
            <person name="Corre E."/>
            <person name="Pelletier E."/>
            <person name="Niang G."/>
            <person name="Scheremetjew M."/>
            <person name="Finn R."/>
            <person name="Kale V."/>
            <person name="Holt S."/>
            <person name="Cochrane G."/>
            <person name="Meng A."/>
            <person name="Brown T."/>
            <person name="Cohen L."/>
        </authorList>
    </citation>
    <scope>NUCLEOTIDE SEQUENCE</scope>
    <source>
        <strain evidence="8">SAG 36.94</strain>
    </source>
</reference>
<comment type="similarity">
    <text evidence="5">Belongs to the adaptor complexes medium subunit family.</text>
</comment>
<dbReference type="PROSITE" id="PS51072">
    <property type="entry name" value="MHD"/>
    <property type="match status" value="1"/>
</dbReference>
<evidence type="ECO:0000256" key="3">
    <source>
        <dbReference type="ARBA" id="ARBA00022927"/>
    </source>
</evidence>
<dbReference type="PIRSF" id="PIRSF005992">
    <property type="entry name" value="Clathrin_mu"/>
    <property type="match status" value="1"/>
</dbReference>
<dbReference type="InterPro" id="IPR028565">
    <property type="entry name" value="MHD"/>
</dbReference>
<evidence type="ECO:0000256" key="4">
    <source>
        <dbReference type="ARBA" id="ARBA00023136"/>
    </source>
</evidence>
<dbReference type="Gene3D" id="2.60.40.1170">
    <property type="entry name" value="Mu homology domain, subdomain B"/>
    <property type="match status" value="2"/>
</dbReference>
<keyword evidence="3 5" id="KW-0653">Protein transport</keyword>